<dbReference type="PROSITE" id="PS51832">
    <property type="entry name" value="HD_GYP"/>
    <property type="match status" value="1"/>
</dbReference>
<dbReference type="GO" id="GO:0008081">
    <property type="term" value="F:phosphoric diester hydrolase activity"/>
    <property type="evidence" value="ECO:0007669"/>
    <property type="project" value="UniProtKB-ARBA"/>
</dbReference>
<name>A0A6N8F711_9GAMM</name>
<dbReference type="InterPro" id="IPR006675">
    <property type="entry name" value="HDIG_dom"/>
</dbReference>
<dbReference type="OrthoDB" id="9764808at2"/>
<feature type="domain" description="HD-GYP" evidence="1">
    <location>
        <begin position="5"/>
        <end position="205"/>
    </location>
</feature>
<dbReference type="EMBL" id="WOCD01000003">
    <property type="protein sequence ID" value="MUH72365.1"/>
    <property type="molecule type" value="Genomic_DNA"/>
</dbReference>
<gene>
    <name evidence="2" type="ORF">GNP35_07660</name>
</gene>
<dbReference type="RefSeq" id="WP_155695551.1">
    <property type="nucleotide sequence ID" value="NZ_WOCD01000003.1"/>
</dbReference>
<evidence type="ECO:0000313" key="2">
    <source>
        <dbReference type="EMBL" id="MUH72365.1"/>
    </source>
</evidence>
<dbReference type="InterPro" id="IPR003607">
    <property type="entry name" value="HD/PDEase_dom"/>
</dbReference>
<dbReference type="PANTHER" id="PTHR43155">
    <property type="entry name" value="CYCLIC DI-GMP PHOSPHODIESTERASE PA4108-RELATED"/>
    <property type="match status" value="1"/>
</dbReference>
<dbReference type="SUPFAM" id="SSF109604">
    <property type="entry name" value="HD-domain/PDEase-like"/>
    <property type="match status" value="1"/>
</dbReference>
<evidence type="ECO:0000259" key="1">
    <source>
        <dbReference type="PROSITE" id="PS51832"/>
    </source>
</evidence>
<proteinExistence type="predicted"/>
<evidence type="ECO:0000313" key="3">
    <source>
        <dbReference type="Proteomes" id="UP000439994"/>
    </source>
</evidence>
<organism evidence="2 3">
    <name type="scientific">Psychrosphaera haliotis</name>
    <dbReference type="NCBI Taxonomy" id="555083"/>
    <lineage>
        <taxon>Bacteria</taxon>
        <taxon>Pseudomonadati</taxon>
        <taxon>Pseudomonadota</taxon>
        <taxon>Gammaproteobacteria</taxon>
        <taxon>Alteromonadales</taxon>
        <taxon>Pseudoalteromonadaceae</taxon>
        <taxon>Psychrosphaera</taxon>
    </lineage>
</organism>
<accession>A0A6N8F711</accession>
<sequence length="268" mass="30152">MEFIASIYRNSAPALALVRVKHYQDFQLGHALRCAAYYAAMLRKMKWPADVAQNWVMGALLHDIGKLNMSASIQQPNNKNISDKQRAEDDFLVAEHVNNGIEIASSVGSLTRETLEVIQLHHEKIDGSGYPDNKKLTDINDAIRIFGIVNEFDNLTRLGVNGKPIGVLQAYRKLMKLDAEFDNDMLQRFIQNIGVYPSGTLVKLKSGKVGLVLDNSGNHLRPFIKVIYNENVGHHVNAKIINLETARNEEIEGLYYGNKRGIFAENYL</sequence>
<comment type="caution">
    <text evidence="2">The sequence shown here is derived from an EMBL/GenBank/DDBJ whole genome shotgun (WGS) entry which is preliminary data.</text>
</comment>
<dbReference type="AlphaFoldDB" id="A0A6N8F711"/>
<reference evidence="2 3" key="1">
    <citation type="submission" date="2019-11" db="EMBL/GenBank/DDBJ databases">
        <title>P. haliotis isolates from Z. marina roots.</title>
        <authorList>
            <person name="Cohen M."/>
            <person name="Jospin G."/>
            <person name="Eisen J.A."/>
            <person name="Coil D.A."/>
        </authorList>
    </citation>
    <scope>NUCLEOTIDE SEQUENCE [LARGE SCALE GENOMIC DNA]</scope>
    <source>
        <strain evidence="2 3">UCD-MCMsp1aY</strain>
    </source>
</reference>
<protein>
    <submittedName>
        <fullName evidence="2">HD domain-containing protein</fullName>
    </submittedName>
</protein>
<dbReference type="InterPro" id="IPR037522">
    <property type="entry name" value="HD_GYP_dom"/>
</dbReference>
<dbReference type="Gene3D" id="1.10.3210.10">
    <property type="entry name" value="Hypothetical protein af1432"/>
    <property type="match status" value="1"/>
</dbReference>
<dbReference type="CDD" id="cd00077">
    <property type="entry name" value="HDc"/>
    <property type="match status" value="1"/>
</dbReference>
<dbReference type="Pfam" id="PF13487">
    <property type="entry name" value="HD_5"/>
    <property type="match status" value="1"/>
</dbReference>
<dbReference type="PANTHER" id="PTHR43155:SF2">
    <property type="entry name" value="CYCLIC DI-GMP PHOSPHODIESTERASE PA4108"/>
    <property type="match status" value="1"/>
</dbReference>
<dbReference type="NCBIfam" id="TIGR00277">
    <property type="entry name" value="HDIG"/>
    <property type="match status" value="1"/>
</dbReference>
<dbReference type="Proteomes" id="UP000439994">
    <property type="component" value="Unassembled WGS sequence"/>
</dbReference>
<keyword evidence="3" id="KW-1185">Reference proteome</keyword>